<feature type="compositionally biased region" description="Polar residues" evidence="1">
    <location>
        <begin position="169"/>
        <end position="184"/>
    </location>
</feature>
<dbReference type="AlphaFoldDB" id="E0VGU0"/>
<organism>
    <name type="scientific">Pediculus humanus subsp. corporis</name>
    <name type="common">Body louse</name>
    <dbReference type="NCBI Taxonomy" id="121224"/>
    <lineage>
        <taxon>Eukaryota</taxon>
        <taxon>Metazoa</taxon>
        <taxon>Ecdysozoa</taxon>
        <taxon>Arthropoda</taxon>
        <taxon>Hexapoda</taxon>
        <taxon>Insecta</taxon>
        <taxon>Pterygota</taxon>
        <taxon>Neoptera</taxon>
        <taxon>Paraneoptera</taxon>
        <taxon>Psocodea</taxon>
        <taxon>Troctomorpha</taxon>
        <taxon>Phthiraptera</taxon>
        <taxon>Anoplura</taxon>
        <taxon>Pediculidae</taxon>
        <taxon>Pediculus</taxon>
    </lineage>
</organism>
<reference evidence="3" key="3">
    <citation type="submission" date="2021-02" db="UniProtKB">
        <authorList>
            <consortium name="EnsemblMetazoa"/>
        </authorList>
    </citation>
    <scope>IDENTIFICATION</scope>
    <source>
        <strain evidence="3">USDA</strain>
    </source>
</reference>
<dbReference type="FunCoup" id="E0VGU0">
    <property type="interactions" value="17"/>
</dbReference>
<gene>
    <name evidence="3" type="primary">8240178</name>
    <name evidence="2" type="ORF">Phum_PHUM193440</name>
</gene>
<dbReference type="CTD" id="8240178"/>
<dbReference type="InParanoid" id="E0VGU0"/>
<dbReference type="OrthoDB" id="7669009at2759"/>
<feature type="region of interest" description="Disordered" evidence="1">
    <location>
        <begin position="169"/>
        <end position="193"/>
    </location>
</feature>
<dbReference type="EnsemblMetazoa" id="PHUM193440-RA">
    <property type="protein sequence ID" value="PHUM193440-PA"/>
    <property type="gene ID" value="PHUM193440"/>
</dbReference>
<keyword evidence="4" id="KW-1185">Reference proteome</keyword>
<name>E0VGU0_PEDHC</name>
<evidence type="ECO:0000313" key="4">
    <source>
        <dbReference type="Proteomes" id="UP000009046"/>
    </source>
</evidence>
<dbReference type="VEuPathDB" id="VectorBase:PHUM193440"/>
<dbReference type="GeneID" id="8240178"/>
<accession>E0VGU0</accession>
<dbReference type="KEGG" id="phu:Phum_PHUM193440"/>
<evidence type="ECO:0000313" key="2">
    <source>
        <dbReference type="EMBL" id="EEB12596.1"/>
    </source>
</evidence>
<evidence type="ECO:0000313" key="3">
    <source>
        <dbReference type="EnsemblMetazoa" id="PHUM193440-PA"/>
    </source>
</evidence>
<sequence>MEYQKNDEGKEFVSSNKDDDVKIENEKTYFEVRNDVNEPECKNCPNQLKEGTSGTKPSDVRNGDLVSLLLAATPPYLYNIPLVPQTFFFSEMRQRKRSWRELTPPKSFSHDLKEKPLELTIPKQVEEKSKNPTEKITNKKYFINGNENKKYQPGNKLSSSNFTVEKLANSSIKTDSESVNTTGELTPPGPPPPPPPPLWYPLLYPPHPPYGIDPFHFFIDFRVSAHFWNRNLATDHFNNDNIYTPLFRNNNNEDFNTSSSSSSSFVSRHNSAFTVPTSKNNEKIIKKYKKRKNLPNVHYVNTSLKRIYKSLGSKENEETSLSEKVPENKDLRALIGLELVVDYFKQENDKEYEKTNVITNSDENSSKLLTVE</sequence>
<evidence type="ECO:0000256" key="1">
    <source>
        <dbReference type="SAM" id="MobiDB-lite"/>
    </source>
</evidence>
<dbReference type="HOGENOM" id="CLU_654418_0_0_1"/>
<dbReference type="OMA" id="WYPPYPM"/>
<protein>
    <submittedName>
        <fullName evidence="2 3">Uncharacterized protein</fullName>
    </submittedName>
</protein>
<dbReference type="Proteomes" id="UP000009046">
    <property type="component" value="Unassembled WGS sequence"/>
</dbReference>
<proteinExistence type="predicted"/>
<dbReference type="EMBL" id="AAZO01002243">
    <property type="status" value="NOT_ANNOTATED_CDS"/>
    <property type="molecule type" value="Genomic_DNA"/>
</dbReference>
<dbReference type="RefSeq" id="XP_002425334.1">
    <property type="nucleotide sequence ID" value="XM_002425289.1"/>
</dbReference>
<reference evidence="2" key="1">
    <citation type="submission" date="2007-04" db="EMBL/GenBank/DDBJ databases">
        <title>Annotation of Pediculus humanus corporis strain USDA.</title>
        <authorList>
            <person name="Kirkness E."/>
            <person name="Hannick L."/>
            <person name="Hass B."/>
            <person name="Bruggner R."/>
            <person name="Lawson D."/>
            <person name="Bidwell S."/>
            <person name="Joardar V."/>
            <person name="Caler E."/>
            <person name="Walenz B."/>
            <person name="Inman J."/>
            <person name="Schobel S."/>
            <person name="Galinsky K."/>
            <person name="Amedeo P."/>
            <person name="Strausberg R."/>
        </authorList>
    </citation>
    <scope>NUCLEOTIDE SEQUENCE</scope>
    <source>
        <strain evidence="2">USDA</strain>
    </source>
</reference>
<dbReference type="EMBL" id="DS235152">
    <property type="protein sequence ID" value="EEB12596.1"/>
    <property type="molecule type" value="Genomic_DNA"/>
</dbReference>
<dbReference type="eggNOG" id="ENOG502TKY7">
    <property type="taxonomic scope" value="Eukaryota"/>
</dbReference>
<reference evidence="2" key="2">
    <citation type="submission" date="2007-04" db="EMBL/GenBank/DDBJ databases">
        <title>The genome of the human body louse.</title>
        <authorList>
            <consortium name="The Human Body Louse Genome Consortium"/>
            <person name="Kirkness E."/>
            <person name="Walenz B."/>
            <person name="Hass B."/>
            <person name="Bruggner R."/>
            <person name="Strausberg R."/>
        </authorList>
    </citation>
    <scope>NUCLEOTIDE SEQUENCE</scope>
    <source>
        <strain evidence="2">USDA</strain>
    </source>
</reference>